<dbReference type="InterPro" id="IPR053260">
    <property type="entry name" value="hnRNP"/>
</dbReference>
<dbReference type="AlphaFoldDB" id="A0ABC8WGM1"/>
<dbReference type="GO" id="GO:0003723">
    <property type="term" value="F:RNA binding"/>
    <property type="evidence" value="ECO:0007669"/>
    <property type="project" value="UniProtKB-UniRule"/>
</dbReference>
<dbReference type="PANTHER" id="PTHR48035">
    <property type="entry name" value="HETEROGENEOUS NUCLEAR RIBONUCLEOPROTEIN 1"/>
    <property type="match status" value="1"/>
</dbReference>
<proteinExistence type="predicted"/>
<dbReference type="InterPro" id="IPR000504">
    <property type="entry name" value="RRM_dom"/>
</dbReference>
<keyword evidence="4" id="KW-1185">Reference proteome</keyword>
<evidence type="ECO:0000313" key="4">
    <source>
        <dbReference type="Proteomes" id="UP001497457"/>
    </source>
</evidence>
<dbReference type="PROSITE" id="PS50102">
    <property type="entry name" value="RRM"/>
    <property type="match status" value="1"/>
</dbReference>
<accession>A0ABC8WGM1</accession>
<organism evidence="3 4">
    <name type="scientific">Urochloa decumbens</name>
    <dbReference type="NCBI Taxonomy" id="240449"/>
    <lineage>
        <taxon>Eukaryota</taxon>
        <taxon>Viridiplantae</taxon>
        <taxon>Streptophyta</taxon>
        <taxon>Embryophyta</taxon>
        <taxon>Tracheophyta</taxon>
        <taxon>Spermatophyta</taxon>
        <taxon>Magnoliopsida</taxon>
        <taxon>Liliopsida</taxon>
        <taxon>Poales</taxon>
        <taxon>Poaceae</taxon>
        <taxon>PACMAD clade</taxon>
        <taxon>Panicoideae</taxon>
        <taxon>Panicodae</taxon>
        <taxon>Paniceae</taxon>
        <taxon>Melinidinae</taxon>
        <taxon>Urochloa</taxon>
    </lineage>
</organism>
<dbReference type="PANTHER" id="PTHR48035:SF2">
    <property type="entry name" value="RNA-BINDING REGION RNP-1 DOMAIN-CONTAINING PROTEIN"/>
    <property type="match status" value="1"/>
</dbReference>
<name>A0ABC8WGM1_9POAL</name>
<protein>
    <recommendedName>
        <fullName evidence="2">RRM domain-containing protein</fullName>
    </recommendedName>
</protein>
<dbReference type="CDD" id="cd00590">
    <property type="entry name" value="RRM_SF"/>
    <property type="match status" value="1"/>
</dbReference>
<dbReference type="EMBL" id="OZ075122">
    <property type="protein sequence ID" value="CAL4909666.1"/>
    <property type="molecule type" value="Genomic_DNA"/>
</dbReference>
<dbReference type="Gene3D" id="3.30.70.330">
    <property type="match status" value="1"/>
</dbReference>
<dbReference type="InterPro" id="IPR012677">
    <property type="entry name" value="Nucleotide-bd_a/b_plait_sf"/>
</dbReference>
<dbReference type="SMART" id="SM00360">
    <property type="entry name" value="RRM"/>
    <property type="match status" value="1"/>
</dbReference>
<keyword evidence="1" id="KW-0694">RNA-binding</keyword>
<sequence>MRLPENGRLFVGGIAPGIGDVDIRRHFYRYGLVGDIWLPRDRLTGAPRLFAFVQFPRPSDAGRALANQHHVINGQKVHVARAEPRQSERLSNRFAEYKPLSQRIHRVGKHGYRIGDMMKISFGPLGANYAESESVNKLQKFGVIIDNTLIFECFIGYISEDGKECLVRWPPLQSDDKSATFGQGNIIPACSLGDLAQLSTGENIADSSYPHRGFAGSTWCWLMFRR</sequence>
<reference evidence="3" key="1">
    <citation type="submission" date="2024-10" db="EMBL/GenBank/DDBJ databases">
        <authorList>
            <person name="Ryan C."/>
        </authorList>
    </citation>
    <scope>NUCLEOTIDE SEQUENCE [LARGE SCALE GENOMIC DNA]</scope>
</reference>
<evidence type="ECO:0000313" key="3">
    <source>
        <dbReference type="EMBL" id="CAL4909666.1"/>
    </source>
</evidence>
<dbReference type="Proteomes" id="UP001497457">
    <property type="component" value="Chromosome 12b"/>
</dbReference>
<gene>
    <name evidence="3" type="ORF">URODEC1_LOCUS13872</name>
</gene>
<evidence type="ECO:0000256" key="1">
    <source>
        <dbReference type="PROSITE-ProRule" id="PRU00176"/>
    </source>
</evidence>
<dbReference type="Pfam" id="PF00076">
    <property type="entry name" value="RRM_1"/>
    <property type="match status" value="1"/>
</dbReference>
<feature type="domain" description="RRM" evidence="2">
    <location>
        <begin position="7"/>
        <end position="84"/>
    </location>
</feature>
<dbReference type="InterPro" id="IPR035979">
    <property type="entry name" value="RBD_domain_sf"/>
</dbReference>
<evidence type="ECO:0000259" key="2">
    <source>
        <dbReference type="PROSITE" id="PS50102"/>
    </source>
</evidence>
<dbReference type="SUPFAM" id="SSF54928">
    <property type="entry name" value="RNA-binding domain, RBD"/>
    <property type="match status" value="1"/>
</dbReference>